<evidence type="ECO:0000313" key="1">
    <source>
        <dbReference type="EMBL" id="RUS56949.1"/>
    </source>
</evidence>
<reference evidence="1 2" key="1">
    <citation type="submission" date="2014-11" db="EMBL/GenBank/DDBJ databases">
        <title>Genome sequence and analysis of novel Kurthia sp.</title>
        <authorList>
            <person name="Lawson J.N."/>
            <person name="Gonzalez J.E."/>
            <person name="Rinauldi L."/>
            <person name="Xuan Z."/>
            <person name="Firman A."/>
            <person name="Shaddox L."/>
            <person name="Trudeau A."/>
            <person name="Shah S."/>
            <person name="Reiman D."/>
        </authorList>
    </citation>
    <scope>NUCLEOTIDE SEQUENCE [LARGE SCALE GENOMIC DNA]</scope>
    <source>
        <strain evidence="1 2">3B1D</strain>
    </source>
</reference>
<dbReference type="RefSeq" id="WP_126990511.1">
    <property type="nucleotide sequence ID" value="NZ_JTFC01000030.1"/>
</dbReference>
<gene>
    <name evidence="1" type="ORF">QI30_08465</name>
</gene>
<dbReference type="OrthoDB" id="2991678at2"/>
<name>A0A433RUL8_9BACL</name>
<evidence type="ECO:0000313" key="2">
    <source>
        <dbReference type="Proteomes" id="UP000288623"/>
    </source>
</evidence>
<protein>
    <submittedName>
        <fullName evidence="1">Uncharacterized protein</fullName>
    </submittedName>
</protein>
<comment type="caution">
    <text evidence="1">The sequence shown here is derived from an EMBL/GenBank/DDBJ whole genome shotgun (WGS) entry which is preliminary data.</text>
</comment>
<dbReference type="EMBL" id="JTFC01000030">
    <property type="protein sequence ID" value="RUS56949.1"/>
    <property type="molecule type" value="Genomic_DNA"/>
</dbReference>
<keyword evidence="2" id="KW-1185">Reference proteome</keyword>
<accession>A0A433RUL8</accession>
<dbReference type="AlphaFoldDB" id="A0A433RUL8"/>
<organism evidence="1 2">
    <name type="scientific">Candidatus Kurthia intestinigallinarum</name>
    <dbReference type="NCBI Taxonomy" id="1562256"/>
    <lineage>
        <taxon>Bacteria</taxon>
        <taxon>Bacillati</taxon>
        <taxon>Bacillota</taxon>
        <taxon>Bacilli</taxon>
        <taxon>Bacillales</taxon>
        <taxon>Caryophanaceae</taxon>
        <taxon>Kurthia</taxon>
    </lineage>
</organism>
<sequence>MGFISGLFAAATTIVKAVNIIATAVSAVTTIVTAVSKVLGLTQTDNPEELGQKALQAEEQNIRPEDFKSYAEYVKEVESLDLDPARVSKWSKEQKEAKALEVSASLFTEKFGVENTSAMFQEIAKRPDFFTPERTKQYFEVSQEKSIDLGKISDLINNKTTDVNKILEAKNLMFEIEKTINPELTSLENSKKIMELRAD</sequence>
<proteinExistence type="predicted"/>
<dbReference type="Proteomes" id="UP000288623">
    <property type="component" value="Unassembled WGS sequence"/>
</dbReference>